<dbReference type="InterPro" id="IPR011006">
    <property type="entry name" value="CheY-like_superfamily"/>
</dbReference>
<evidence type="ECO:0000313" key="13">
    <source>
        <dbReference type="EMBL" id="MBW4667165.1"/>
    </source>
</evidence>
<comment type="catalytic activity">
    <reaction evidence="1">
        <text>ATP + protein L-histidine = ADP + protein N-phospho-L-histidine.</text>
        <dbReference type="EC" id="2.7.13.3"/>
    </reaction>
</comment>
<dbReference type="InterPro" id="IPR003594">
    <property type="entry name" value="HATPase_dom"/>
</dbReference>
<dbReference type="SMART" id="SM00388">
    <property type="entry name" value="HisKA"/>
    <property type="match status" value="1"/>
</dbReference>
<dbReference type="GO" id="GO:0000155">
    <property type="term" value="F:phosphorelay sensor kinase activity"/>
    <property type="evidence" value="ECO:0007669"/>
    <property type="project" value="InterPro"/>
</dbReference>
<proteinExistence type="inferred from homology"/>
<dbReference type="Gene3D" id="3.40.50.2300">
    <property type="match status" value="1"/>
</dbReference>
<name>A0A951QMD1_9CYAN</name>
<dbReference type="SUPFAM" id="SSF47384">
    <property type="entry name" value="Homodimeric domain of signal transducing histidine kinase"/>
    <property type="match status" value="1"/>
</dbReference>
<keyword evidence="4 9" id="KW-0597">Phosphoprotein</keyword>
<evidence type="ECO:0000256" key="5">
    <source>
        <dbReference type="ARBA" id="ARBA00022679"/>
    </source>
</evidence>
<feature type="coiled-coil region" evidence="10">
    <location>
        <begin position="132"/>
        <end position="170"/>
    </location>
</feature>
<dbReference type="InterPro" id="IPR001789">
    <property type="entry name" value="Sig_transdc_resp-reg_receiver"/>
</dbReference>
<evidence type="ECO:0000259" key="12">
    <source>
        <dbReference type="PROSITE" id="PS50110"/>
    </source>
</evidence>
<dbReference type="InterPro" id="IPR003661">
    <property type="entry name" value="HisK_dim/P_dom"/>
</dbReference>
<evidence type="ECO:0000259" key="11">
    <source>
        <dbReference type="PROSITE" id="PS50109"/>
    </source>
</evidence>
<evidence type="ECO:0000256" key="6">
    <source>
        <dbReference type="ARBA" id="ARBA00022777"/>
    </source>
</evidence>
<dbReference type="SUPFAM" id="SSF52172">
    <property type="entry name" value="CheY-like"/>
    <property type="match status" value="1"/>
</dbReference>
<dbReference type="Gene3D" id="3.30.565.10">
    <property type="entry name" value="Histidine kinase-like ATPase, C-terminal domain"/>
    <property type="match status" value="1"/>
</dbReference>
<keyword evidence="10" id="KW-0175">Coiled coil</keyword>
<dbReference type="Pfam" id="PF00512">
    <property type="entry name" value="HisKA"/>
    <property type="match status" value="1"/>
</dbReference>
<dbReference type="Proteomes" id="UP000729701">
    <property type="component" value="Unassembled WGS sequence"/>
</dbReference>
<evidence type="ECO:0000256" key="10">
    <source>
        <dbReference type="SAM" id="Coils"/>
    </source>
</evidence>
<dbReference type="GO" id="GO:0005886">
    <property type="term" value="C:plasma membrane"/>
    <property type="evidence" value="ECO:0007669"/>
    <property type="project" value="TreeGrafter"/>
</dbReference>
<dbReference type="InterPro" id="IPR036890">
    <property type="entry name" value="HATPase_C_sf"/>
</dbReference>
<accession>A0A951QMD1</accession>
<dbReference type="Pfam" id="PF00072">
    <property type="entry name" value="Response_reg"/>
    <property type="match status" value="1"/>
</dbReference>
<dbReference type="PROSITE" id="PS50109">
    <property type="entry name" value="HIS_KIN"/>
    <property type="match status" value="1"/>
</dbReference>
<keyword evidence="5" id="KW-0808">Transferase</keyword>
<dbReference type="InterPro" id="IPR004358">
    <property type="entry name" value="Sig_transdc_His_kin-like_C"/>
</dbReference>
<dbReference type="EC" id="2.7.13.3" evidence="3"/>
<evidence type="ECO:0000256" key="1">
    <source>
        <dbReference type="ARBA" id="ARBA00000085"/>
    </source>
</evidence>
<dbReference type="InterPro" id="IPR005467">
    <property type="entry name" value="His_kinase_dom"/>
</dbReference>
<dbReference type="PROSITE" id="PS50110">
    <property type="entry name" value="RESPONSE_REGULATORY"/>
    <property type="match status" value="1"/>
</dbReference>
<feature type="domain" description="Response regulatory" evidence="12">
    <location>
        <begin position="6"/>
        <end position="122"/>
    </location>
</feature>
<protein>
    <recommendedName>
        <fullName evidence="8">Circadian input-output histidine kinase CikA</fullName>
        <ecNumber evidence="3">2.7.13.3</ecNumber>
    </recommendedName>
</protein>
<dbReference type="InterPro" id="IPR036097">
    <property type="entry name" value="HisK_dim/P_sf"/>
</dbReference>
<comment type="similarity">
    <text evidence="2">In the N-terminal section; belongs to the phytochrome family.</text>
</comment>
<dbReference type="CDD" id="cd00082">
    <property type="entry name" value="HisKA"/>
    <property type="match status" value="1"/>
</dbReference>
<dbReference type="GO" id="GO:0009927">
    <property type="term" value="F:histidine phosphotransfer kinase activity"/>
    <property type="evidence" value="ECO:0007669"/>
    <property type="project" value="TreeGrafter"/>
</dbReference>
<feature type="modified residue" description="4-aspartylphosphate" evidence="9">
    <location>
        <position position="57"/>
    </location>
</feature>
<dbReference type="CDD" id="cd16922">
    <property type="entry name" value="HATPase_EvgS-ArcB-TorS-like"/>
    <property type="match status" value="1"/>
</dbReference>
<dbReference type="SMART" id="SM00387">
    <property type="entry name" value="HATPase_c"/>
    <property type="match status" value="1"/>
</dbReference>
<dbReference type="PANTHER" id="PTHR43047">
    <property type="entry name" value="TWO-COMPONENT HISTIDINE PROTEIN KINASE"/>
    <property type="match status" value="1"/>
</dbReference>
<dbReference type="CDD" id="cd00156">
    <property type="entry name" value="REC"/>
    <property type="match status" value="1"/>
</dbReference>
<evidence type="ECO:0000256" key="2">
    <source>
        <dbReference type="ARBA" id="ARBA00006402"/>
    </source>
</evidence>
<sequence>MQETLKILVVDDDEVDRMAVRRALTKAGVQMELSEVGDASRAIAALKNISYDCVFLDYGLPDLDGLTLIKTLRSQEIKVPLIVLTGQGDDQIAVELMKAGATDYLSKSRISSETLAQVLRQSLRVFRAETQVALANKQLRESNELLRRKNQELEAQRQKISLQNIKLLEASKLKSQFVATMSHELRTPMNAIIGFSQMLLRTKSNEFTDKHRDMLQRIFNNGKNLLTLLNEILDFSKLESGNLELKPERFNLSNVVKATVAELHSLALEKKLSVVVHDELKDPMVINDSVRVRQIIVNLLSNAIKFTESGGIQIEISDLPEDRVAIAISDSGIGIPRAELDRIFEAFRQVDQTTTRKYQGTGLGLAIVHSLVQMMLGKITVESELDRGSVFLIELPRQTSSLIPQKIDAKAQESIINSYQKSR</sequence>
<dbReference type="SMART" id="SM00448">
    <property type="entry name" value="REC"/>
    <property type="match status" value="1"/>
</dbReference>
<dbReference type="Gene3D" id="1.10.287.130">
    <property type="match status" value="1"/>
</dbReference>
<evidence type="ECO:0000256" key="7">
    <source>
        <dbReference type="ARBA" id="ARBA00023012"/>
    </source>
</evidence>
<dbReference type="PRINTS" id="PR00344">
    <property type="entry name" value="BCTRLSENSOR"/>
</dbReference>
<dbReference type="Pfam" id="PF02518">
    <property type="entry name" value="HATPase_c"/>
    <property type="match status" value="1"/>
</dbReference>
<dbReference type="AlphaFoldDB" id="A0A951QMD1"/>
<keyword evidence="7" id="KW-0902">Two-component regulatory system</keyword>
<evidence type="ECO:0000256" key="9">
    <source>
        <dbReference type="PROSITE-ProRule" id="PRU00169"/>
    </source>
</evidence>
<reference evidence="13" key="2">
    <citation type="journal article" date="2022" name="Microbiol. Resour. Announc.">
        <title>Metagenome Sequencing to Explore Phylogenomics of Terrestrial Cyanobacteria.</title>
        <authorList>
            <person name="Ward R.D."/>
            <person name="Stajich J.E."/>
            <person name="Johansen J.R."/>
            <person name="Huntemann M."/>
            <person name="Clum A."/>
            <person name="Foster B."/>
            <person name="Foster B."/>
            <person name="Roux S."/>
            <person name="Palaniappan K."/>
            <person name="Varghese N."/>
            <person name="Mukherjee S."/>
            <person name="Reddy T.B.K."/>
            <person name="Daum C."/>
            <person name="Copeland A."/>
            <person name="Chen I.A."/>
            <person name="Ivanova N.N."/>
            <person name="Kyrpides N.C."/>
            <person name="Shapiro N."/>
            <person name="Eloe-Fadrosh E.A."/>
            <person name="Pietrasiak N."/>
        </authorList>
    </citation>
    <scope>NUCLEOTIDE SEQUENCE</scope>
    <source>
        <strain evidence="13">GSE-NOS-MK-12-04C</strain>
    </source>
</reference>
<evidence type="ECO:0000256" key="4">
    <source>
        <dbReference type="ARBA" id="ARBA00022553"/>
    </source>
</evidence>
<dbReference type="FunFam" id="3.30.565.10:FF:000010">
    <property type="entry name" value="Sensor histidine kinase RcsC"/>
    <property type="match status" value="1"/>
</dbReference>
<comment type="caution">
    <text evidence="13">The sequence shown here is derived from an EMBL/GenBank/DDBJ whole genome shotgun (WGS) entry which is preliminary data.</text>
</comment>
<gene>
    <name evidence="13" type="ORF">KME60_06885</name>
</gene>
<evidence type="ECO:0000256" key="8">
    <source>
        <dbReference type="ARBA" id="ARBA00074306"/>
    </source>
</evidence>
<organism evidence="13 14">
    <name type="scientific">Cyanomargarita calcarea GSE-NOS-MK-12-04C</name>
    <dbReference type="NCBI Taxonomy" id="2839659"/>
    <lineage>
        <taxon>Bacteria</taxon>
        <taxon>Bacillati</taxon>
        <taxon>Cyanobacteriota</taxon>
        <taxon>Cyanophyceae</taxon>
        <taxon>Nostocales</taxon>
        <taxon>Cyanomargaritaceae</taxon>
        <taxon>Cyanomargarita</taxon>
    </lineage>
</organism>
<feature type="domain" description="Histidine kinase" evidence="11">
    <location>
        <begin position="180"/>
        <end position="399"/>
    </location>
</feature>
<dbReference type="EMBL" id="JAHHGZ010000006">
    <property type="protein sequence ID" value="MBW4667165.1"/>
    <property type="molecule type" value="Genomic_DNA"/>
</dbReference>
<dbReference type="SUPFAM" id="SSF55874">
    <property type="entry name" value="ATPase domain of HSP90 chaperone/DNA topoisomerase II/histidine kinase"/>
    <property type="match status" value="1"/>
</dbReference>
<reference evidence="13" key="1">
    <citation type="submission" date="2021-05" db="EMBL/GenBank/DDBJ databases">
        <authorList>
            <person name="Pietrasiak N."/>
            <person name="Ward R."/>
            <person name="Stajich J.E."/>
            <person name="Kurbessoian T."/>
        </authorList>
    </citation>
    <scope>NUCLEOTIDE SEQUENCE</scope>
    <source>
        <strain evidence="13">GSE-NOS-MK-12-04C</strain>
    </source>
</reference>
<evidence type="ECO:0000313" key="14">
    <source>
        <dbReference type="Proteomes" id="UP000729701"/>
    </source>
</evidence>
<keyword evidence="6" id="KW-0418">Kinase</keyword>
<evidence type="ECO:0000256" key="3">
    <source>
        <dbReference type="ARBA" id="ARBA00012438"/>
    </source>
</evidence>